<dbReference type="Gene3D" id="1.10.10.10">
    <property type="entry name" value="Winged helix-like DNA-binding domain superfamily/Winged helix DNA-binding domain"/>
    <property type="match status" value="1"/>
</dbReference>
<dbReference type="GO" id="GO:0003677">
    <property type="term" value="F:DNA binding"/>
    <property type="evidence" value="ECO:0007669"/>
    <property type="project" value="UniProtKB-UniRule"/>
</dbReference>
<dbReference type="Pfam" id="PF00498">
    <property type="entry name" value="FHA"/>
    <property type="match status" value="1"/>
</dbReference>
<keyword evidence="3" id="KW-0805">Transcription regulation</keyword>
<dbReference type="KEGG" id="mcb:Mycch_4824"/>
<organism evidence="9 10">
    <name type="scientific">Mycolicibacterium chubuense (strain NBB4)</name>
    <name type="common">Mycobacterium chubuense</name>
    <dbReference type="NCBI Taxonomy" id="710421"/>
    <lineage>
        <taxon>Bacteria</taxon>
        <taxon>Bacillati</taxon>
        <taxon>Actinomycetota</taxon>
        <taxon>Actinomycetes</taxon>
        <taxon>Mycobacteriales</taxon>
        <taxon>Mycobacteriaceae</taxon>
        <taxon>Mycolicibacterium</taxon>
    </lineage>
</organism>
<dbReference type="SUPFAM" id="SSF48452">
    <property type="entry name" value="TPR-like"/>
    <property type="match status" value="1"/>
</dbReference>
<dbReference type="STRING" id="710421.Mycch_4824"/>
<dbReference type="InterPro" id="IPR016032">
    <property type="entry name" value="Sig_transdc_resp-reg_C-effctor"/>
</dbReference>
<dbReference type="eggNOG" id="COG1716">
    <property type="taxonomic scope" value="Bacteria"/>
</dbReference>
<protein>
    <submittedName>
        <fullName evidence="9">DNA-binding transcriptional activator of the SARP family</fullName>
    </submittedName>
</protein>
<dbReference type="SMART" id="SM00862">
    <property type="entry name" value="Trans_reg_C"/>
    <property type="match status" value="1"/>
</dbReference>
<dbReference type="Pfam" id="PF00486">
    <property type="entry name" value="Trans_reg_C"/>
    <property type="match status" value="1"/>
</dbReference>
<dbReference type="InterPro" id="IPR051677">
    <property type="entry name" value="AfsR-DnrI-RedD_regulator"/>
</dbReference>
<evidence type="ECO:0000259" key="8">
    <source>
        <dbReference type="PROSITE" id="PS51755"/>
    </source>
</evidence>
<dbReference type="InterPro" id="IPR000253">
    <property type="entry name" value="FHA_dom"/>
</dbReference>
<dbReference type="PROSITE" id="PS50006">
    <property type="entry name" value="FHA_DOMAIN"/>
    <property type="match status" value="1"/>
</dbReference>
<dbReference type="HOGENOM" id="CLU_004665_0_3_11"/>
<proteinExistence type="inferred from homology"/>
<feature type="domain" description="OmpR/PhoB-type" evidence="8">
    <location>
        <begin position="1"/>
        <end position="99"/>
    </location>
</feature>
<dbReference type="Pfam" id="PF03704">
    <property type="entry name" value="BTAD"/>
    <property type="match status" value="1"/>
</dbReference>
<keyword evidence="2" id="KW-0597">Phosphoprotein</keyword>
<dbReference type="OrthoDB" id="4336084at2"/>
<dbReference type="CDD" id="cd00060">
    <property type="entry name" value="FHA"/>
    <property type="match status" value="1"/>
</dbReference>
<evidence type="ECO:0000256" key="3">
    <source>
        <dbReference type="ARBA" id="ARBA00023015"/>
    </source>
</evidence>
<keyword evidence="4 6" id="KW-0238">DNA-binding</keyword>
<dbReference type="InterPro" id="IPR036388">
    <property type="entry name" value="WH-like_DNA-bd_sf"/>
</dbReference>
<dbReference type="InterPro" id="IPR005158">
    <property type="entry name" value="BTAD"/>
</dbReference>
<keyword evidence="10" id="KW-1185">Reference proteome</keyword>
<evidence type="ECO:0000256" key="6">
    <source>
        <dbReference type="PROSITE-ProRule" id="PRU01091"/>
    </source>
</evidence>
<keyword evidence="5" id="KW-0804">Transcription</keyword>
<dbReference type="InterPro" id="IPR008984">
    <property type="entry name" value="SMAD_FHA_dom_sf"/>
</dbReference>
<dbReference type="AlphaFoldDB" id="I4BQG2"/>
<dbReference type="CDD" id="cd15831">
    <property type="entry name" value="BTAD"/>
    <property type="match status" value="1"/>
</dbReference>
<dbReference type="SUPFAM" id="SSF46894">
    <property type="entry name" value="C-terminal effector domain of the bipartite response regulators"/>
    <property type="match status" value="1"/>
</dbReference>
<dbReference type="CDD" id="cd00383">
    <property type="entry name" value="trans_reg_C"/>
    <property type="match status" value="1"/>
</dbReference>
<dbReference type="EMBL" id="CP003053">
    <property type="protein sequence ID" value="AFM19519.1"/>
    <property type="molecule type" value="Genomic_DNA"/>
</dbReference>
<evidence type="ECO:0000313" key="9">
    <source>
        <dbReference type="EMBL" id="AFM19519.1"/>
    </source>
</evidence>
<accession>I4BQG2</accession>
<dbReference type="InterPro" id="IPR011990">
    <property type="entry name" value="TPR-like_helical_dom_sf"/>
</dbReference>
<sequence length="378" mass="40588">MASSPTFVLLGPMQMRVGDSVIALGTPKQRAVLAVLVINRNRPVAAESLIDAVWGDDAPAEARASLHAYVSNLRRLLRTAGADDRGLLEKAAPGYRLNVEDGDVDLGRFVAARSAGLEAAAAGRFEDASRHLSEALGQWRGEFLEDLHGFRFVDPFAVALAEDRIAAQTVRAQAEIACGRAAAIIGELEEMVAEHPYREPLWAQLMSAYYLAQRQSDALDAYRRLKRVLADDLGIDPAAAVRDLHELILRQAPLNIEGSARATAADTMIATVTRSAFPTLSRTARLRPDTGPSHPVDGVVTRIGRQSDNDIVLADPTVSRHHAVIIHSGPGYVIHDAGSANGITLQDRRIKGSAGLTDGDRIGIGDSEFTFEVDEGAV</sequence>
<name>I4BQG2_MYCCN</name>
<dbReference type="PATRIC" id="fig|710421.3.peg.4807"/>
<evidence type="ECO:0000259" key="7">
    <source>
        <dbReference type="PROSITE" id="PS50006"/>
    </source>
</evidence>
<dbReference type="FunFam" id="1.10.10.10:FF:000528">
    <property type="entry name" value="Transcriptional regulatory protein EmbR"/>
    <property type="match status" value="1"/>
</dbReference>
<evidence type="ECO:0000256" key="5">
    <source>
        <dbReference type="ARBA" id="ARBA00023163"/>
    </source>
</evidence>
<dbReference type="eggNOG" id="COG3629">
    <property type="taxonomic scope" value="Bacteria"/>
</dbReference>
<gene>
    <name evidence="9" type="ordered locus">Mycch_4824</name>
</gene>
<evidence type="ECO:0000313" key="10">
    <source>
        <dbReference type="Proteomes" id="UP000006057"/>
    </source>
</evidence>
<dbReference type="PANTHER" id="PTHR35807">
    <property type="entry name" value="TRANSCRIPTIONAL REGULATOR REDD-RELATED"/>
    <property type="match status" value="1"/>
</dbReference>
<dbReference type="Gene3D" id="1.25.40.10">
    <property type="entry name" value="Tetratricopeptide repeat domain"/>
    <property type="match status" value="1"/>
</dbReference>
<dbReference type="SMART" id="SM01043">
    <property type="entry name" value="BTAD"/>
    <property type="match status" value="1"/>
</dbReference>
<dbReference type="GO" id="GO:0006355">
    <property type="term" value="P:regulation of DNA-templated transcription"/>
    <property type="evidence" value="ECO:0007669"/>
    <property type="project" value="InterPro"/>
</dbReference>
<evidence type="ECO:0000256" key="2">
    <source>
        <dbReference type="ARBA" id="ARBA00022553"/>
    </source>
</evidence>
<reference evidence="9 10" key="1">
    <citation type="submission" date="2012-06" db="EMBL/GenBank/DDBJ databases">
        <title>Complete sequence of chromosome of Mycobacterium chubuense NBB4.</title>
        <authorList>
            <consortium name="US DOE Joint Genome Institute"/>
            <person name="Lucas S."/>
            <person name="Han J."/>
            <person name="Lapidus A."/>
            <person name="Cheng J.-F."/>
            <person name="Goodwin L."/>
            <person name="Pitluck S."/>
            <person name="Peters L."/>
            <person name="Mikhailova N."/>
            <person name="Teshima H."/>
            <person name="Detter J.C."/>
            <person name="Han C."/>
            <person name="Tapia R."/>
            <person name="Land M."/>
            <person name="Hauser L."/>
            <person name="Kyrpides N."/>
            <person name="Ivanova N."/>
            <person name="Pagani I."/>
            <person name="Mattes T."/>
            <person name="Holmes A."/>
            <person name="Rutledge P."/>
            <person name="Paulsen I."/>
            <person name="Coleman N."/>
            <person name="Woyke T."/>
        </authorList>
    </citation>
    <scope>NUCLEOTIDE SEQUENCE [LARGE SCALE GENOMIC DNA]</scope>
    <source>
        <strain evidence="9 10">NBB4</strain>
    </source>
</reference>
<dbReference type="PROSITE" id="PS51755">
    <property type="entry name" value="OMPR_PHOB"/>
    <property type="match status" value="1"/>
</dbReference>
<dbReference type="GO" id="GO:0000160">
    <property type="term" value="P:phosphorelay signal transduction system"/>
    <property type="evidence" value="ECO:0007669"/>
    <property type="project" value="InterPro"/>
</dbReference>
<dbReference type="SMART" id="SM00240">
    <property type="entry name" value="FHA"/>
    <property type="match status" value="1"/>
</dbReference>
<evidence type="ECO:0000256" key="1">
    <source>
        <dbReference type="ARBA" id="ARBA00005820"/>
    </source>
</evidence>
<feature type="domain" description="FHA" evidence="7">
    <location>
        <begin position="301"/>
        <end position="350"/>
    </location>
</feature>
<dbReference type="FunFam" id="1.25.40.10:FF:000222">
    <property type="entry name" value="SARP family transcriptional regulator"/>
    <property type="match status" value="1"/>
</dbReference>
<dbReference type="Proteomes" id="UP000006057">
    <property type="component" value="Chromosome"/>
</dbReference>
<dbReference type="Gene3D" id="2.60.200.20">
    <property type="match status" value="1"/>
</dbReference>
<dbReference type="InterPro" id="IPR001867">
    <property type="entry name" value="OmpR/PhoB-type_DNA-bd"/>
</dbReference>
<dbReference type="SUPFAM" id="SSF49879">
    <property type="entry name" value="SMAD/FHA domain"/>
    <property type="match status" value="1"/>
</dbReference>
<dbReference type="RefSeq" id="WP_014817985.1">
    <property type="nucleotide sequence ID" value="NC_018027.1"/>
</dbReference>
<comment type="similarity">
    <text evidence="1">Belongs to the AfsR/DnrI/RedD regulatory family.</text>
</comment>
<evidence type="ECO:0000256" key="4">
    <source>
        <dbReference type="ARBA" id="ARBA00023125"/>
    </source>
</evidence>
<dbReference type="PANTHER" id="PTHR35807:SF1">
    <property type="entry name" value="TRANSCRIPTIONAL REGULATOR REDD"/>
    <property type="match status" value="1"/>
</dbReference>
<feature type="DNA-binding region" description="OmpR/PhoB-type" evidence="6">
    <location>
        <begin position="1"/>
        <end position="99"/>
    </location>
</feature>